<dbReference type="PANTHER" id="PTHR39428:SF1">
    <property type="entry name" value="F420H(2)-DEPENDENT QUINONE REDUCTASE RV1261C"/>
    <property type="match status" value="1"/>
</dbReference>
<proteinExistence type="inferred from homology"/>
<accession>A0ABP6KRT3</accession>
<comment type="catalytic activity">
    <reaction evidence="2">
        <text>oxidized coenzyme F420-(gamma-L-Glu)(n) + a quinol + H(+) = reduced coenzyme F420-(gamma-L-Glu)(n) + a quinone</text>
        <dbReference type="Rhea" id="RHEA:39663"/>
        <dbReference type="Rhea" id="RHEA-COMP:12939"/>
        <dbReference type="Rhea" id="RHEA-COMP:14378"/>
        <dbReference type="ChEBI" id="CHEBI:15378"/>
        <dbReference type="ChEBI" id="CHEBI:24646"/>
        <dbReference type="ChEBI" id="CHEBI:132124"/>
        <dbReference type="ChEBI" id="CHEBI:133980"/>
        <dbReference type="ChEBI" id="CHEBI:139511"/>
    </reaction>
</comment>
<dbReference type="NCBIfam" id="TIGR00026">
    <property type="entry name" value="hi_GC_TIGR00026"/>
    <property type="match status" value="1"/>
</dbReference>
<organism evidence="3 4">
    <name type="scientific">Streptosporangium longisporum</name>
    <dbReference type="NCBI Taxonomy" id="46187"/>
    <lineage>
        <taxon>Bacteria</taxon>
        <taxon>Bacillati</taxon>
        <taxon>Actinomycetota</taxon>
        <taxon>Actinomycetes</taxon>
        <taxon>Streptosporangiales</taxon>
        <taxon>Streptosporangiaceae</taxon>
        <taxon>Streptosporangium</taxon>
    </lineage>
</organism>
<evidence type="ECO:0000313" key="4">
    <source>
        <dbReference type="Proteomes" id="UP001499930"/>
    </source>
</evidence>
<dbReference type="InterPro" id="IPR004378">
    <property type="entry name" value="F420H2_quin_Rdtase"/>
</dbReference>
<dbReference type="Gene3D" id="2.30.110.10">
    <property type="entry name" value="Electron Transport, Fmn-binding Protein, Chain A"/>
    <property type="match status" value="1"/>
</dbReference>
<dbReference type="PANTHER" id="PTHR39428">
    <property type="entry name" value="F420H(2)-DEPENDENT QUINONE REDUCTASE RV1261C"/>
    <property type="match status" value="1"/>
</dbReference>
<keyword evidence="4" id="KW-1185">Reference proteome</keyword>
<evidence type="ECO:0000256" key="2">
    <source>
        <dbReference type="ARBA" id="ARBA00049106"/>
    </source>
</evidence>
<comment type="similarity">
    <text evidence="1">Belongs to the F420H(2)-dependent quinone reductase family.</text>
</comment>
<dbReference type="Pfam" id="PF04075">
    <property type="entry name" value="F420H2_quin_red"/>
    <property type="match status" value="1"/>
</dbReference>
<dbReference type="EMBL" id="BAAAWD010000014">
    <property type="protein sequence ID" value="GAA3019907.1"/>
    <property type="molecule type" value="Genomic_DNA"/>
</dbReference>
<protein>
    <submittedName>
        <fullName evidence="3">Nitroreductase family deazaflavin-dependent oxidoreductase</fullName>
    </submittedName>
</protein>
<evidence type="ECO:0000256" key="1">
    <source>
        <dbReference type="ARBA" id="ARBA00008710"/>
    </source>
</evidence>
<comment type="caution">
    <text evidence="3">The sequence shown here is derived from an EMBL/GenBank/DDBJ whole genome shotgun (WGS) entry which is preliminary data.</text>
</comment>
<evidence type="ECO:0000313" key="3">
    <source>
        <dbReference type="EMBL" id="GAA3019907.1"/>
    </source>
</evidence>
<gene>
    <name evidence="3" type="ORF">GCM10017559_50240</name>
</gene>
<dbReference type="InterPro" id="IPR012349">
    <property type="entry name" value="Split_barrel_FMN-bd"/>
</dbReference>
<name>A0ABP6KRT3_9ACTN</name>
<reference evidence="4" key="1">
    <citation type="journal article" date="2019" name="Int. J. Syst. Evol. Microbiol.">
        <title>The Global Catalogue of Microorganisms (GCM) 10K type strain sequencing project: providing services to taxonomists for standard genome sequencing and annotation.</title>
        <authorList>
            <consortium name="The Broad Institute Genomics Platform"/>
            <consortium name="The Broad Institute Genome Sequencing Center for Infectious Disease"/>
            <person name="Wu L."/>
            <person name="Ma J."/>
        </authorList>
    </citation>
    <scope>NUCLEOTIDE SEQUENCE [LARGE SCALE GENOMIC DNA]</scope>
    <source>
        <strain evidence="4">JCM 3106</strain>
    </source>
</reference>
<sequence length="152" mass="16679">MSPYTGSVSGMSDEIIDSPTGWVAKHLRTYVESNGAKGHLYHGRPTLLLTTVGRRSGLKRRTPLIYGRDGDAYVVVASNGGADDHPLWYHNILALPQVEVQVEAQVFAAVARTATAAEKPALWEQMVGIHGEYADYRRKTARDIPVVILEHA</sequence>
<dbReference type="Proteomes" id="UP001499930">
    <property type="component" value="Unassembled WGS sequence"/>
</dbReference>